<evidence type="ECO:0000256" key="5">
    <source>
        <dbReference type="ARBA" id="ARBA00022982"/>
    </source>
</evidence>
<dbReference type="Gene3D" id="2.60.40.420">
    <property type="entry name" value="Cupredoxins - blue copper proteins"/>
    <property type="match status" value="1"/>
</dbReference>
<keyword evidence="3 8" id="KW-0813">Transport</keyword>
<dbReference type="InterPro" id="IPR014068">
    <property type="entry name" value="Azurin"/>
</dbReference>
<dbReference type="CDD" id="cd13922">
    <property type="entry name" value="Azurin"/>
    <property type="match status" value="1"/>
</dbReference>
<dbReference type="InterPro" id="IPR028871">
    <property type="entry name" value="BlueCu_1_BS"/>
</dbReference>
<evidence type="ECO:0000256" key="4">
    <source>
        <dbReference type="ARBA" id="ARBA00022723"/>
    </source>
</evidence>
<keyword evidence="4 8" id="KW-0479">Metal-binding</keyword>
<dbReference type="PROSITE" id="PS00196">
    <property type="entry name" value="COPPER_BLUE"/>
    <property type="match status" value="1"/>
</dbReference>
<comment type="function">
    <text evidence="1 8">Transfers electrons from cytochrome c551 to cytochrome oxidase.</text>
</comment>
<dbReference type="PANTHER" id="PTHR38439:SF2">
    <property type="entry name" value="OUTER MEMBRANE PROTEIN H.8"/>
    <property type="match status" value="1"/>
</dbReference>
<dbReference type="EMBL" id="JAAOCA010000025">
    <property type="protein sequence ID" value="MBD1600766.1"/>
    <property type="molecule type" value="Genomic_DNA"/>
</dbReference>
<organism evidence="10 11">
    <name type="scientific">Pseudomonas typographi</name>
    <dbReference type="NCBI Taxonomy" id="2715964"/>
    <lineage>
        <taxon>Bacteria</taxon>
        <taxon>Pseudomonadati</taxon>
        <taxon>Pseudomonadota</taxon>
        <taxon>Gammaproteobacteria</taxon>
        <taxon>Pseudomonadales</taxon>
        <taxon>Pseudomonadaceae</taxon>
        <taxon>Pseudomonas</taxon>
    </lineage>
</organism>
<dbReference type="InterPro" id="IPR050845">
    <property type="entry name" value="Cu-binding_ET"/>
</dbReference>
<dbReference type="Pfam" id="PF00127">
    <property type="entry name" value="Copper-bind"/>
    <property type="match status" value="1"/>
</dbReference>
<feature type="chain" id="PRO_5044981118" description="Azurin" evidence="8">
    <location>
        <begin position="21"/>
        <end position="149"/>
    </location>
</feature>
<sequence>MFVKACLLASLCLASITTFAATCETTVDSTDIMTFDTDHIEVSKQCTTFTVHLTHSGGLPVQVMGHNWVLSKSSDAQPVSIDGMEAGFAHNYLKPDDARVIAHTKLIGAGEEDSVTFNVRALDPAEQYTFFCSYPAHISRMKGTLKLVE</sequence>
<keyword evidence="11" id="KW-1185">Reference proteome</keyword>
<dbReference type="RefSeq" id="WP_190423355.1">
    <property type="nucleotide sequence ID" value="NZ_JAAOCA010000025.1"/>
</dbReference>
<keyword evidence="5 8" id="KW-0249">Electron transport</keyword>
<dbReference type="PANTHER" id="PTHR38439">
    <property type="entry name" value="AURACYANIN-B"/>
    <property type="match status" value="1"/>
</dbReference>
<keyword evidence="6 8" id="KW-0186">Copper</keyword>
<evidence type="ECO:0000259" key="9">
    <source>
        <dbReference type="Pfam" id="PF00127"/>
    </source>
</evidence>
<dbReference type="SUPFAM" id="SSF49503">
    <property type="entry name" value="Cupredoxins"/>
    <property type="match status" value="1"/>
</dbReference>
<evidence type="ECO:0000313" key="11">
    <source>
        <dbReference type="Proteomes" id="UP000805841"/>
    </source>
</evidence>
<evidence type="ECO:0000256" key="8">
    <source>
        <dbReference type="RuleBase" id="RU363017"/>
    </source>
</evidence>
<name>A0ABR7Z5G8_9PSED</name>
<accession>A0ABR7Z5G8</accession>
<evidence type="ECO:0000256" key="3">
    <source>
        <dbReference type="ARBA" id="ARBA00022448"/>
    </source>
</evidence>
<keyword evidence="8" id="KW-0574">Periplasm</keyword>
<feature type="domain" description="Blue (type 1) copper" evidence="9">
    <location>
        <begin position="21"/>
        <end position="147"/>
    </location>
</feature>
<dbReference type="NCBIfam" id="TIGR02695">
    <property type="entry name" value="azurin"/>
    <property type="match status" value="1"/>
</dbReference>
<dbReference type="Proteomes" id="UP000805841">
    <property type="component" value="Unassembled WGS sequence"/>
</dbReference>
<proteinExistence type="predicted"/>
<dbReference type="InterPro" id="IPR008972">
    <property type="entry name" value="Cupredoxin"/>
</dbReference>
<evidence type="ECO:0000313" key="10">
    <source>
        <dbReference type="EMBL" id="MBD1600766.1"/>
    </source>
</evidence>
<protein>
    <recommendedName>
        <fullName evidence="2 8">Azurin</fullName>
    </recommendedName>
</protein>
<evidence type="ECO:0000256" key="7">
    <source>
        <dbReference type="ARBA" id="ARBA00023157"/>
    </source>
</evidence>
<keyword evidence="8" id="KW-0732">Signal</keyword>
<reference evidence="10 11" key="1">
    <citation type="journal article" date="2020" name="Insects">
        <title>Bacteria Belonging to Pseudomonas typographi sp. nov. from the Bark Beetle Ips typographus Have Genomic Potential to Aid in the Host Ecology.</title>
        <authorList>
            <person name="Peral-Aranega E."/>
            <person name="Saati-Santamaria Z."/>
            <person name="Kolarik M."/>
            <person name="Rivas R."/>
            <person name="Garcia-Fraile P."/>
        </authorList>
    </citation>
    <scope>NUCLEOTIDE SEQUENCE [LARGE SCALE GENOMIC DNA]</scope>
    <source>
        <strain evidence="10 11">CA3A</strain>
    </source>
</reference>
<evidence type="ECO:0000256" key="1">
    <source>
        <dbReference type="ARBA" id="ARBA00002770"/>
    </source>
</evidence>
<comment type="caution">
    <text evidence="10">The sequence shown here is derived from an EMBL/GenBank/DDBJ whole genome shotgun (WGS) entry which is preliminary data.</text>
</comment>
<gene>
    <name evidence="10" type="primary">azu</name>
    <name evidence="10" type="ORF">HAQ05_18935</name>
</gene>
<evidence type="ECO:0000256" key="6">
    <source>
        <dbReference type="ARBA" id="ARBA00023008"/>
    </source>
</evidence>
<feature type="signal peptide" evidence="8">
    <location>
        <begin position="1"/>
        <end position="20"/>
    </location>
</feature>
<keyword evidence="7" id="KW-1015">Disulfide bond</keyword>
<comment type="subcellular location">
    <subcellularLocation>
        <location evidence="8">Periplasm</location>
    </subcellularLocation>
</comment>
<dbReference type="InterPro" id="IPR000923">
    <property type="entry name" value="BlueCu_1"/>
</dbReference>
<evidence type="ECO:0000256" key="2">
    <source>
        <dbReference type="ARBA" id="ARBA00014744"/>
    </source>
</evidence>